<keyword evidence="5 7" id="KW-1133">Transmembrane helix</keyword>
<dbReference type="Proteomes" id="UP000286271">
    <property type="component" value="Unassembled WGS sequence"/>
</dbReference>
<dbReference type="Proteomes" id="UP000283738">
    <property type="component" value="Unassembled WGS sequence"/>
</dbReference>
<feature type="transmembrane region" description="Helical" evidence="7">
    <location>
        <begin position="266"/>
        <end position="284"/>
    </location>
</feature>
<reference evidence="9 12" key="1">
    <citation type="submission" date="2015-09" db="EMBL/GenBank/DDBJ databases">
        <authorList>
            <consortium name="Pathogen Informatics"/>
        </authorList>
    </citation>
    <scope>NUCLEOTIDE SEQUENCE [LARGE SCALE GENOMIC DNA]</scope>
    <source>
        <strain evidence="9 12">2789STDY5608887</strain>
    </source>
</reference>
<keyword evidence="6 7" id="KW-0472">Membrane</keyword>
<dbReference type="SUPFAM" id="SSF103481">
    <property type="entry name" value="Multidrug resistance efflux transporter EmrE"/>
    <property type="match status" value="2"/>
</dbReference>
<dbReference type="Proteomes" id="UP000095453">
    <property type="component" value="Unassembled WGS sequence"/>
</dbReference>
<feature type="transmembrane region" description="Helical" evidence="7">
    <location>
        <begin position="99"/>
        <end position="117"/>
    </location>
</feature>
<evidence type="ECO:0000313" key="11">
    <source>
        <dbReference type="EMBL" id="RHE98619.1"/>
    </source>
</evidence>
<feature type="transmembrane region" description="Helical" evidence="7">
    <location>
        <begin position="147"/>
        <end position="167"/>
    </location>
</feature>
<reference evidence="13 14" key="2">
    <citation type="submission" date="2018-08" db="EMBL/GenBank/DDBJ databases">
        <title>A genome reference for cultivated species of the human gut microbiota.</title>
        <authorList>
            <person name="Zou Y."/>
            <person name="Xue W."/>
            <person name="Luo G."/>
        </authorList>
    </citation>
    <scope>NUCLEOTIDE SEQUENCE [LARGE SCALE GENOMIC DNA]</scope>
    <source>
        <strain evidence="10 13">AF28-15</strain>
        <strain evidence="11 14">AM27-11</strain>
    </source>
</reference>
<feature type="transmembrane region" description="Helical" evidence="7">
    <location>
        <begin position="211"/>
        <end position="229"/>
    </location>
</feature>
<name>A0A173SH27_9FIRM</name>
<organism evidence="9 12">
    <name type="scientific">Roseburia inulinivorans</name>
    <dbReference type="NCBI Taxonomy" id="360807"/>
    <lineage>
        <taxon>Bacteria</taxon>
        <taxon>Bacillati</taxon>
        <taxon>Bacillota</taxon>
        <taxon>Clostridia</taxon>
        <taxon>Lachnospirales</taxon>
        <taxon>Lachnospiraceae</taxon>
        <taxon>Roseburia</taxon>
    </lineage>
</organism>
<evidence type="ECO:0000313" key="10">
    <source>
        <dbReference type="EMBL" id="RGQ45285.1"/>
    </source>
</evidence>
<feature type="domain" description="EamA" evidence="8">
    <location>
        <begin position="149"/>
        <end position="283"/>
    </location>
</feature>
<evidence type="ECO:0000256" key="6">
    <source>
        <dbReference type="ARBA" id="ARBA00023136"/>
    </source>
</evidence>
<evidence type="ECO:0000256" key="2">
    <source>
        <dbReference type="ARBA" id="ARBA00007362"/>
    </source>
</evidence>
<accession>A0A173SH27</accession>
<evidence type="ECO:0000256" key="5">
    <source>
        <dbReference type="ARBA" id="ARBA00022989"/>
    </source>
</evidence>
<dbReference type="EMBL" id="QSKW01000007">
    <property type="protein sequence ID" value="RHE98619.1"/>
    <property type="molecule type" value="Genomic_DNA"/>
</dbReference>
<proteinExistence type="inferred from homology"/>
<evidence type="ECO:0000256" key="7">
    <source>
        <dbReference type="SAM" id="Phobius"/>
    </source>
</evidence>
<evidence type="ECO:0000259" key="8">
    <source>
        <dbReference type="Pfam" id="PF00892"/>
    </source>
</evidence>
<dbReference type="EMBL" id="CYXX01000005">
    <property type="protein sequence ID" value="CUM89296.1"/>
    <property type="molecule type" value="Genomic_DNA"/>
</dbReference>
<dbReference type="AlphaFoldDB" id="A0A173SH27"/>
<dbReference type="InterPro" id="IPR000620">
    <property type="entry name" value="EamA_dom"/>
</dbReference>
<feature type="domain" description="EamA" evidence="8">
    <location>
        <begin position="7"/>
        <end position="140"/>
    </location>
</feature>
<dbReference type="PANTHER" id="PTHR42920">
    <property type="entry name" value="OS03G0707200 PROTEIN-RELATED"/>
    <property type="match status" value="1"/>
</dbReference>
<feature type="transmembrane region" description="Helical" evidence="7">
    <location>
        <begin position="241"/>
        <end position="260"/>
    </location>
</feature>
<dbReference type="GO" id="GO:0005886">
    <property type="term" value="C:plasma membrane"/>
    <property type="evidence" value="ECO:0007669"/>
    <property type="project" value="UniProtKB-SubCell"/>
</dbReference>
<comment type="similarity">
    <text evidence="2">Belongs to the EamA transporter family.</text>
</comment>
<evidence type="ECO:0000313" key="9">
    <source>
        <dbReference type="EMBL" id="CUM89296.1"/>
    </source>
</evidence>
<comment type="subcellular location">
    <subcellularLocation>
        <location evidence="1">Cell membrane</location>
        <topology evidence="1">Multi-pass membrane protein</topology>
    </subcellularLocation>
</comment>
<feature type="transmembrane region" description="Helical" evidence="7">
    <location>
        <begin position="34"/>
        <end position="53"/>
    </location>
</feature>
<evidence type="ECO:0000256" key="1">
    <source>
        <dbReference type="ARBA" id="ARBA00004651"/>
    </source>
</evidence>
<dbReference type="InterPro" id="IPR037185">
    <property type="entry name" value="EmrE-like"/>
</dbReference>
<evidence type="ECO:0000313" key="14">
    <source>
        <dbReference type="Proteomes" id="UP000286271"/>
    </source>
</evidence>
<keyword evidence="4 7" id="KW-0812">Transmembrane</keyword>
<keyword evidence="3" id="KW-1003">Cell membrane</keyword>
<evidence type="ECO:0000256" key="3">
    <source>
        <dbReference type="ARBA" id="ARBA00022475"/>
    </source>
</evidence>
<dbReference type="InterPro" id="IPR051258">
    <property type="entry name" value="Diverse_Substrate_Transporter"/>
</dbReference>
<dbReference type="PANTHER" id="PTHR42920:SF5">
    <property type="entry name" value="EAMA DOMAIN-CONTAINING PROTEIN"/>
    <property type="match status" value="1"/>
</dbReference>
<evidence type="ECO:0000256" key="4">
    <source>
        <dbReference type="ARBA" id="ARBA00022692"/>
    </source>
</evidence>
<dbReference type="EMBL" id="QRTF01000048">
    <property type="protein sequence ID" value="RGQ45285.1"/>
    <property type="molecule type" value="Genomic_DNA"/>
</dbReference>
<evidence type="ECO:0000313" key="13">
    <source>
        <dbReference type="Proteomes" id="UP000283738"/>
    </source>
</evidence>
<feature type="transmembrane region" description="Helical" evidence="7">
    <location>
        <begin position="73"/>
        <end position="93"/>
    </location>
</feature>
<feature type="transmembrane region" description="Helical" evidence="7">
    <location>
        <begin position="124"/>
        <end position="141"/>
    </location>
</feature>
<evidence type="ECO:0000313" key="12">
    <source>
        <dbReference type="Proteomes" id="UP000095453"/>
    </source>
</evidence>
<dbReference type="Gene3D" id="1.10.3730.20">
    <property type="match status" value="1"/>
</dbReference>
<sequence length="301" mass="32316">MKKGLAIGGLILVTVIWGGGFVASDMALESMKPFQIMMVRFLLASVLMGLVSLGQRNRKEEVVNRTGAIKAGILMGVALFIGFSLQIIALQYTTPSKNAFLTALNVVIVPFIAFVILKKKIGAKGIIGAILSVIGVALLSLNGNLTLGLGDALTLICAIGFAFQIFFTSEFVKKYPASVLNMVQMITAFILSAVSMVVFGETDFQVTTQGWLSVLYLGVISTTLCYLLQTACQKYVDETKAAIVLSMESVFGTIFSIIILHEIITPRMVIGCVIILAAVIISNLSDKKGEISNEEIQCSNI</sequence>
<protein>
    <submittedName>
        <fullName evidence="10">DMT family transporter</fullName>
    </submittedName>
    <submittedName>
        <fullName evidence="9">Putative DMT superfamily transporter inner membrane protein</fullName>
    </submittedName>
</protein>
<dbReference type="RefSeq" id="WP_055168230.1">
    <property type="nucleotide sequence ID" value="NZ_CAKZTK010000076.1"/>
</dbReference>
<feature type="transmembrane region" description="Helical" evidence="7">
    <location>
        <begin position="179"/>
        <end position="199"/>
    </location>
</feature>
<dbReference type="Pfam" id="PF00892">
    <property type="entry name" value="EamA"/>
    <property type="match status" value="2"/>
</dbReference>
<gene>
    <name evidence="11" type="ORF">DW707_06305</name>
    <name evidence="10" type="ORF">DWY96_15565</name>
    <name evidence="9" type="ORF">ERS852444_00961</name>
</gene>